<feature type="region of interest" description="Disordered" evidence="1">
    <location>
        <begin position="96"/>
        <end position="124"/>
    </location>
</feature>
<keyword evidence="2" id="KW-0732">Signal</keyword>
<evidence type="ECO:0000313" key="3">
    <source>
        <dbReference type="EMBL" id="TYI28654.1"/>
    </source>
</evidence>
<evidence type="ECO:0000313" key="4">
    <source>
        <dbReference type="Proteomes" id="UP000322667"/>
    </source>
</evidence>
<sequence>MLMLMLMRLTLNPFSQFSSINSKDTQNFTTIMEFRQNQGGEGGRAEADPAIKEGVQKGAYRFQEKKGSVFPVKKKLVKTMMAECISNSLSSKLGGSSDMIVTNTTPSKSSKSNKITTLKISPDP</sequence>
<dbReference type="EMBL" id="CM017614">
    <property type="protein sequence ID" value="TYI28654.1"/>
    <property type="molecule type" value="Genomic_DNA"/>
</dbReference>
<keyword evidence="4" id="KW-1185">Reference proteome</keyword>
<protein>
    <submittedName>
        <fullName evidence="3">Uncharacterized protein</fullName>
    </submittedName>
</protein>
<name>A0A5D2QN07_GOSTO</name>
<accession>A0A5D2QN07</accession>
<gene>
    <name evidence="3" type="ORF">ES332_A05G259500v1</name>
</gene>
<reference evidence="3 4" key="1">
    <citation type="submission" date="2019-07" db="EMBL/GenBank/DDBJ databases">
        <title>WGS assembly of Gossypium tomentosum.</title>
        <authorList>
            <person name="Chen Z.J."/>
            <person name="Sreedasyam A."/>
            <person name="Ando A."/>
            <person name="Song Q."/>
            <person name="De L."/>
            <person name="Hulse-Kemp A."/>
            <person name="Ding M."/>
            <person name="Ye W."/>
            <person name="Kirkbride R."/>
            <person name="Jenkins J."/>
            <person name="Plott C."/>
            <person name="Lovell J."/>
            <person name="Lin Y.-M."/>
            <person name="Vaughn R."/>
            <person name="Liu B."/>
            <person name="Li W."/>
            <person name="Simpson S."/>
            <person name="Scheffler B."/>
            <person name="Saski C."/>
            <person name="Grover C."/>
            <person name="Hu G."/>
            <person name="Conover J."/>
            <person name="Carlson J."/>
            <person name="Shu S."/>
            <person name="Boston L."/>
            <person name="Williams M."/>
            <person name="Peterson D."/>
            <person name="Mcgee K."/>
            <person name="Jones D."/>
            <person name="Wendel J."/>
            <person name="Stelly D."/>
            <person name="Grimwood J."/>
            <person name="Schmutz J."/>
        </authorList>
    </citation>
    <scope>NUCLEOTIDE SEQUENCE [LARGE SCALE GENOMIC DNA]</scope>
    <source>
        <strain evidence="3">7179.01</strain>
    </source>
</reference>
<dbReference type="AlphaFoldDB" id="A0A5D2QN07"/>
<evidence type="ECO:0000256" key="1">
    <source>
        <dbReference type="SAM" id="MobiDB-lite"/>
    </source>
</evidence>
<organism evidence="3 4">
    <name type="scientific">Gossypium tomentosum</name>
    <name type="common">Hawaiian cotton</name>
    <name type="synonym">Gossypium sandvicense</name>
    <dbReference type="NCBI Taxonomy" id="34277"/>
    <lineage>
        <taxon>Eukaryota</taxon>
        <taxon>Viridiplantae</taxon>
        <taxon>Streptophyta</taxon>
        <taxon>Embryophyta</taxon>
        <taxon>Tracheophyta</taxon>
        <taxon>Spermatophyta</taxon>
        <taxon>Magnoliopsida</taxon>
        <taxon>eudicotyledons</taxon>
        <taxon>Gunneridae</taxon>
        <taxon>Pentapetalae</taxon>
        <taxon>rosids</taxon>
        <taxon>malvids</taxon>
        <taxon>Malvales</taxon>
        <taxon>Malvaceae</taxon>
        <taxon>Malvoideae</taxon>
        <taxon>Gossypium</taxon>
    </lineage>
</organism>
<feature type="chain" id="PRO_5023149383" evidence="2">
    <location>
        <begin position="18"/>
        <end position="124"/>
    </location>
</feature>
<feature type="signal peptide" evidence="2">
    <location>
        <begin position="1"/>
        <end position="17"/>
    </location>
</feature>
<proteinExistence type="predicted"/>
<evidence type="ECO:0000256" key="2">
    <source>
        <dbReference type="SAM" id="SignalP"/>
    </source>
</evidence>
<dbReference type="Proteomes" id="UP000322667">
    <property type="component" value="Chromosome A05"/>
</dbReference>